<dbReference type="EMBL" id="JAURUE010000001">
    <property type="protein sequence ID" value="MDP9611762.1"/>
    <property type="molecule type" value="Genomic_DNA"/>
</dbReference>
<evidence type="ECO:0000313" key="3">
    <source>
        <dbReference type="Proteomes" id="UP001234880"/>
    </source>
</evidence>
<evidence type="ECO:0000313" key="2">
    <source>
        <dbReference type="EMBL" id="MDP9611762.1"/>
    </source>
</evidence>
<feature type="region of interest" description="Disordered" evidence="1">
    <location>
        <begin position="64"/>
        <end position="92"/>
    </location>
</feature>
<accession>A0ABT9KTI3</accession>
<gene>
    <name evidence="2" type="ORF">JOF35_004039</name>
</gene>
<protein>
    <submittedName>
        <fullName evidence="2">Uncharacterized protein</fullName>
    </submittedName>
</protein>
<name>A0ABT9KTI3_9ACTN</name>
<evidence type="ECO:0000256" key="1">
    <source>
        <dbReference type="SAM" id="MobiDB-lite"/>
    </source>
</evidence>
<comment type="caution">
    <text evidence="2">The sequence shown here is derived from an EMBL/GenBank/DDBJ whole genome shotgun (WGS) entry which is preliminary data.</text>
</comment>
<keyword evidence="3" id="KW-1185">Reference proteome</keyword>
<reference evidence="2 3" key="1">
    <citation type="submission" date="2023-07" db="EMBL/GenBank/DDBJ databases">
        <title>Sequencing the genomes of 1000 actinobacteria strains.</title>
        <authorList>
            <person name="Klenk H.-P."/>
        </authorList>
    </citation>
    <scope>NUCLEOTIDE SEQUENCE [LARGE SCALE GENOMIC DNA]</scope>
    <source>
        <strain evidence="2 3">DSM 41600</strain>
    </source>
</reference>
<organism evidence="2 3">
    <name type="scientific">Streptomyces demainii</name>
    <dbReference type="NCBI Taxonomy" id="588122"/>
    <lineage>
        <taxon>Bacteria</taxon>
        <taxon>Bacillati</taxon>
        <taxon>Actinomycetota</taxon>
        <taxon>Actinomycetes</taxon>
        <taxon>Kitasatosporales</taxon>
        <taxon>Streptomycetaceae</taxon>
        <taxon>Streptomyces</taxon>
    </lineage>
</organism>
<sequence length="92" mass="9990">MLASTVQFSNNDPYPVTHTLKAWYTGTGSKGTSKPARTLRHPTACPTLPGAHPVFHAEAVLTERASETVPNSQRSTHEQPCETLARIRPNAP</sequence>
<proteinExistence type="predicted"/>
<dbReference type="Proteomes" id="UP001234880">
    <property type="component" value="Unassembled WGS sequence"/>
</dbReference>